<dbReference type="OrthoDB" id="159542at2759"/>
<dbReference type="SMART" id="SM00233">
    <property type="entry name" value="PH"/>
    <property type="match status" value="1"/>
</dbReference>
<organism evidence="2 3">
    <name type="scientific">Bremia lactucae</name>
    <name type="common">Lettuce downy mildew</name>
    <dbReference type="NCBI Taxonomy" id="4779"/>
    <lineage>
        <taxon>Eukaryota</taxon>
        <taxon>Sar</taxon>
        <taxon>Stramenopiles</taxon>
        <taxon>Oomycota</taxon>
        <taxon>Peronosporomycetes</taxon>
        <taxon>Peronosporales</taxon>
        <taxon>Peronosporaceae</taxon>
        <taxon>Bremia</taxon>
    </lineage>
</organism>
<keyword evidence="3" id="KW-1185">Reference proteome</keyword>
<evidence type="ECO:0000313" key="2">
    <source>
        <dbReference type="EMBL" id="TDH70358.1"/>
    </source>
</evidence>
<name>A0A976FP53_BRELC</name>
<dbReference type="InterPro" id="IPR001849">
    <property type="entry name" value="PH_domain"/>
</dbReference>
<dbReference type="EMBL" id="SHOA02000010">
    <property type="protein sequence ID" value="TDH70358.1"/>
    <property type="molecule type" value="Genomic_DNA"/>
</dbReference>
<evidence type="ECO:0000313" key="3">
    <source>
        <dbReference type="Proteomes" id="UP000294530"/>
    </source>
</evidence>
<reference evidence="2 3" key="1">
    <citation type="journal article" date="2021" name="Genome Biol.">
        <title>AFLAP: assembly-free linkage analysis pipeline using k-mers from genome sequencing data.</title>
        <authorList>
            <person name="Fletcher K."/>
            <person name="Zhang L."/>
            <person name="Gil J."/>
            <person name="Han R."/>
            <person name="Cavanaugh K."/>
            <person name="Michelmore R."/>
        </authorList>
    </citation>
    <scope>NUCLEOTIDE SEQUENCE [LARGE SCALE GENOMIC DNA]</scope>
    <source>
        <strain evidence="2 3">SF5</strain>
    </source>
</reference>
<dbReference type="RefSeq" id="XP_067819857.1">
    <property type="nucleotide sequence ID" value="XM_067967378.1"/>
</dbReference>
<dbReference type="InterPro" id="IPR011993">
    <property type="entry name" value="PH-like_dom_sf"/>
</dbReference>
<proteinExistence type="predicted"/>
<dbReference type="SUPFAM" id="SSF50729">
    <property type="entry name" value="PH domain-like"/>
    <property type="match status" value="1"/>
</dbReference>
<comment type="caution">
    <text evidence="2">The sequence shown here is derived from an EMBL/GenBank/DDBJ whole genome shotgun (WGS) entry which is preliminary data.</text>
</comment>
<dbReference type="KEGG" id="blac:94353049"/>
<gene>
    <name evidence="2" type="ORF">CCR75_009337</name>
</gene>
<sequence>MESAATLCAEADAPTFVRNSFLKKENAWKLKSERRAAIRAFEVQRIAQIDRFQVRDRAYWRQFQDEIRHGGEENTRLLKFFTLRIQADLAYAEALRHTRAVIEISESHGIAETNGALVNDQLNVQSSISKALHTAGEVQTQLAEKIVQLTTVMKREVLTKPLEEMTTTYKERVATMLSEGDKLDAMLFLSQKNVAVAFSKFNELYDQMESKDESFAMTNAAKREDLWLAEMSYCVYVQKLQQCRVEYVTKMASLFHQYKTMELWRASVIQTALDTYIRKQKLTYSEMAGAMSESQAAVQRINPDRDLLQSVRRIPKNYTAAALSASDDKDARLFKMLPSPIASPLLVRCGFLKNQVNGSLFSSWKDVLCALTQDGCLHLLDLKENTTRAILESTEAFLSAIATNEQTIEVNCQSICLTNCRIEILGKSVTPNFEITEVTTPSGLLGSMLRVGISRTLTFQCPSQSDLIDWVVAAKQFISVGSSMINR</sequence>
<dbReference type="Proteomes" id="UP000294530">
    <property type="component" value="Unassembled WGS sequence"/>
</dbReference>
<dbReference type="PROSITE" id="PS50003">
    <property type="entry name" value="PH_DOMAIN"/>
    <property type="match status" value="1"/>
</dbReference>
<dbReference type="AlphaFoldDB" id="A0A976FP53"/>
<dbReference type="Gene3D" id="1.20.1270.60">
    <property type="entry name" value="Arfaptin homology (AH) domain/BAR domain"/>
    <property type="match status" value="1"/>
</dbReference>
<dbReference type="InterPro" id="IPR027267">
    <property type="entry name" value="AH/BAR_dom_sf"/>
</dbReference>
<evidence type="ECO:0000259" key="1">
    <source>
        <dbReference type="PROSITE" id="PS50003"/>
    </source>
</evidence>
<protein>
    <recommendedName>
        <fullName evidence="1">PH domain-containing protein</fullName>
    </recommendedName>
</protein>
<accession>A0A976FP53</accession>
<dbReference type="GeneID" id="94353049"/>
<dbReference type="Gene3D" id="2.30.29.30">
    <property type="entry name" value="Pleckstrin-homology domain (PH domain)/Phosphotyrosine-binding domain (PTB)"/>
    <property type="match status" value="1"/>
</dbReference>
<dbReference type="SUPFAM" id="SSF103657">
    <property type="entry name" value="BAR/IMD domain-like"/>
    <property type="match status" value="1"/>
</dbReference>
<feature type="domain" description="PH" evidence="1">
    <location>
        <begin position="345"/>
        <end position="479"/>
    </location>
</feature>